<evidence type="ECO:0000256" key="1">
    <source>
        <dbReference type="SAM" id="Coils"/>
    </source>
</evidence>
<feature type="coiled-coil region" evidence="1">
    <location>
        <begin position="235"/>
        <end position="274"/>
    </location>
</feature>
<dbReference type="EMBL" id="BQNB010014267">
    <property type="protein sequence ID" value="GJT26132.1"/>
    <property type="molecule type" value="Genomic_DNA"/>
</dbReference>
<protein>
    <submittedName>
        <fullName evidence="2">Uncharacterized protein</fullName>
    </submittedName>
</protein>
<evidence type="ECO:0000313" key="2">
    <source>
        <dbReference type="EMBL" id="GJT26132.1"/>
    </source>
</evidence>
<sequence>MDLSAFIQVVDPTKVKVGERERAEGEAKLLDFAVGHVVLLLPVTPARAESELEASVDRLFDEGGSVDQGDSAGGGGQDAETELVTTVKIIDAENVIAERPRHPRKKRSFSGAATGGKSSSVLKELLASSILNVESDVEAVATLPLVTSFVSAMPERKSGAPTDSITGLNLGTIGPSERFVISSDSSHHSSTNAAEAGIDSFIKYVAPPPVMTKIVITTNIASIPSVPAPKTDTKCEKQADLLKAMDAEVESLKVELLLKETKAAEQRNVALKSEKNFVNGKVTELQSSVSAKDLELKDLNVVVSSLKSQNDGLVDQCMRWRLHMSIVNDKVAKLDADLLEMALHLEEKFYPHLLNTISARRWLLTHGVKLAVVKCLNSQEYLKALGSAISRAIEKGMLDGLSTGIDHEKAGRGLKDVVTYNPVAEANYNSAMQRLCEVYFLLLFELSSHMDASTVDIMNLLRLESPFADAPGMSDLQPDVEQLTLPIHQHEDQVVLSETYLSFALSVAHSRVERIRENVAAQRSALIDVWVPLVDLLSAQNLIGATSTSGSVPAAIVSTTALSTTFSSASSVPSITTDDYEIVNVDGQEDS</sequence>
<dbReference type="Proteomes" id="UP001151760">
    <property type="component" value="Unassembled WGS sequence"/>
</dbReference>
<organism evidence="2 3">
    <name type="scientific">Tanacetum coccineum</name>
    <dbReference type="NCBI Taxonomy" id="301880"/>
    <lineage>
        <taxon>Eukaryota</taxon>
        <taxon>Viridiplantae</taxon>
        <taxon>Streptophyta</taxon>
        <taxon>Embryophyta</taxon>
        <taxon>Tracheophyta</taxon>
        <taxon>Spermatophyta</taxon>
        <taxon>Magnoliopsida</taxon>
        <taxon>eudicotyledons</taxon>
        <taxon>Gunneridae</taxon>
        <taxon>Pentapetalae</taxon>
        <taxon>asterids</taxon>
        <taxon>campanulids</taxon>
        <taxon>Asterales</taxon>
        <taxon>Asteraceae</taxon>
        <taxon>Asteroideae</taxon>
        <taxon>Anthemideae</taxon>
        <taxon>Anthemidinae</taxon>
        <taxon>Tanacetum</taxon>
    </lineage>
</organism>
<keyword evidence="1" id="KW-0175">Coiled coil</keyword>
<reference evidence="2" key="2">
    <citation type="submission" date="2022-01" db="EMBL/GenBank/DDBJ databases">
        <authorList>
            <person name="Yamashiro T."/>
            <person name="Shiraishi A."/>
            <person name="Satake H."/>
            <person name="Nakayama K."/>
        </authorList>
    </citation>
    <scope>NUCLEOTIDE SEQUENCE</scope>
</reference>
<name>A0ABQ5CJ43_9ASTR</name>
<evidence type="ECO:0000313" key="3">
    <source>
        <dbReference type="Proteomes" id="UP001151760"/>
    </source>
</evidence>
<keyword evidence="3" id="KW-1185">Reference proteome</keyword>
<proteinExistence type="predicted"/>
<gene>
    <name evidence="2" type="ORF">Tco_0906407</name>
</gene>
<accession>A0ABQ5CJ43</accession>
<comment type="caution">
    <text evidence="2">The sequence shown here is derived from an EMBL/GenBank/DDBJ whole genome shotgun (WGS) entry which is preliminary data.</text>
</comment>
<reference evidence="2" key="1">
    <citation type="journal article" date="2022" name="Int. J. Mol. Sci.">
        <title>Draft Genome of Tanacetum Coccineum: Genomic Comparison of Closely Related Tanacetum-Family Plants.</title>
        <authorList>
            <person name="Yamashiro T."/>
            <person name="Shiraishi A."/>
            <person name="Nakayama K."/>
            <person name="Satake H."/>
        </authorList>
    </citation>
    <scope>NUCLEOTIDE SEQUENCE</scope>
</reference>